<dbReference type="GO" id="GO:0031176">
    <property type="term" value="F:endo-1,4-beta-xylanase activity"/>
    <property type="evidence" value="ECO:0007669"/>
    <property type="project" value="UniProtKB-EC"/>
</dbReference>
<comment type="caution">
    <text evidence="10">Lacks conserved residue(s) required for the propagation of feature annotation.</text>
</comment>
<evidence type="ECO:0000256" key="1">
    <source>
        <dbReference type="ARBA" id="ARBA00000681"/>
    </source>
</evidence>
<proteinExistence type="inferred from homology"/>
<comment type="pathway">
    <text evidence="2 11">Glycan degradation; xylan degradation.</text>
</comment>
<keyword evidence="7 11" id="KW-0119">Carbohydrate metabolism</keyword>
<evidence type="ECO:0000256" key="2">
    <source>
        <dbReference type="ARBA" id="ARBA00004851"/>
    </source>
</evidence>
<dbReference type="PANTHER" id="PTHR46828:SF3">
    <property type="entry name" value="ENDO-1,4-BETA-XYLANASE"/>
    <property type="match status" value="1"/>
</dbReference>
<dbReference type="PROSITE" id="PS51761">
    <property type="entry name" value="GH11_3"/>
    <property type="match status" value="1"/>
</dbReference>
<dbReference type="Pfam" id="PF00457">
    <property type="entry name" value="Glyco_hydro_11"/>
    <property type="match status" value="1"/>
</dbReference>
<dbReference type="InterPro" id="IPR013320">
    <property type="entry name" value="ConA-like_dom_sf"/>
</dbReference>
<evidence type="ECO:0000256" key="8">
    <source>
        <dbReference type="ARBA" id="ARBA00023295"/>
    </source>
</evidence>
<keyword evidence="9 11" id="KW-0624">Polysaccharide degradation</keyword>
<evidence type="ECO:0000256" key="11">
    <source>
        <dbReference type="RuleBase" id="RU362015"/>
    </source>
</evidence>
<evidence type="ECO:0000256" key="10">
    <source>
        <dbReference type="PROSITE-ProRule" id="PRU01097"/>
    </source>
</evidence>
<dbReference type="Gene3D" id="2.60.120.180">
    <property type="match status" value="1"/>
</dbReference>
<dbReference type="PANTHER" id="PTHR46828">
    <property type="entry name" value="ENDO-1,4-BETA-XYLANASE A-RELATED"/>
    <property type="match status" value="1"/>
</dbReference>
<keyword evidence="5 11" id="KW-0858">Xylan degradation</keyword>
<dbReference type="SUPFAM" id="SSF49899">
    <property type="entry name" value="Concanavalin A-like lectins/glucanases"/>
    <property type="match status" value="1"/>
</dbReference>
<dbReference type="InterPro" id="IPR033119">
    <property type="entry name" value="GH11_AS_2"/>
</dbReference>
<keyword evidence="14" id="KW-1185">Reference proteome</keyword>
<comment type="catalytic activity">
    <reaction evidence="1 11">
        <text>Endohydrolysis of (1-&gt;4)-beta-D-xylosidic linkages in xylans.</text>
        <dbReference type="EC" id="3.2.1.8"/>
    </reaction>
</comment>
<dbReference type="InterPro" id="IPR013319">
    <property type="entry name" value="GH11/12"/>
</dbReference>
<accession>A0A0G4LLP6</accession>
<feature type="non-terminal residue" evidence="13">
    <location>
        <position position="1"/>
    </location>
</feature>
<keyword evidence="8 11" id="KW-0326">Glycosidase</keyword>
<dbReference type="UniPathway" id="UPA00114"/>
<sequence>QVTHDGALYRLFESTRTNQPSIDGTATFQQYWAVRDVKRTGGTVNMATFFNAWTSAGMRLGTHNYQVVATEGYFSSGSARIN</sequence>
<reference evidence="13 14" key="1">
    <citation type="submission" date="2015-05" db="EMBL/GenBank/DDBJ databases">
        <authorList>
            <person name="Wang D.B."/>
            <person name="Wang M."/>
        </authorList>
    </citation>
    <scope>NUCLEOTIDE SEQUENCE [LARGE SCALE GENOMIC DNA]</scope>
    <source>
        <strain evidence="13">VL1</strain>
    </source>
</reference>
<comment type="similarity">
    <text evidence="3 10 11">Belongs to the glycosyl hydrolase 11 (cellulase G) family.</text>
</comment>
<evidence type="ECO:0000256" key="4">
    <source>
        <dbReference type="ARBA" id="ARBA00012590"/>
    </source>
</evidence>
<feature type="domain" description="GH11" evidence="12">
    <location>
        <begin position="1"/>
        <end position="82"/>
    </location>
</feature>
<dbReference type="Proteomes" id="UP000044602">
    <property type="component" value="Unassembled WGS sequence"/>
</dbReference>
<name>A0A0G4LLP6_VERLO</name>
<evidence type="ECO:0000259" key="12">
    <source>
        <dbReference type="PROSITE" id="PS51761"/>
    </source>
</evidence>
<protein>
    <recommendedName>
        <fullName evidence="4 11">Endo-1,4-beta-xylanase</fullName>
        <ecNumber evidence="4 11">3.2.1.8</ecNumber>
    </recommendedName>
</protein>
<evidence type="ECO:0000313" key="13">
    <source>
        <dbReference type="EMBL" id="CRK22849.1"/>
    </source>
</evidence>
<evidence type="ECO:0000256" key="7">
    <source>
        <dbReference type="ARBA" id="ARBA00023277"/>
    </source>
</evidence>
<evidence type="ECO:0000256" key="6">
    <source>
        <dbReference type="ARBA" id="ARBA00022801"/>
    </source>
</evidence>
<evidence type="ECO:0000313" key="14">
    <source>
        <dbReference type="Proteomes" id="UP000044602"/>
    </source>
</evidence>
<dbReference type="AlphaFoldDB" id="A0A0G4LLP6"/>
<dbReference type="EC" id="3.2.1.8" evidence="4 11"/>
<evidence type="ECO:0000256" key="9">
    <source>
        <dbReference type="ARBA" id="ARBA00023326"/>
    </source>
</evidence>
<gene>
    <name evidence="13" type="ORF">BN1708_017979</name>
</gene>
<evidence type="ECO:0000256" key="5">
    <source>
        <dbReference type="ARBA" id="ARBA00022651"/>
    </source>
</evidence>
<dbReference type="GO" id="GO:0045493">
    <property type="term" value="P:xylan catabolic process"/>
    <property type="evidence" value="ECO:0007669"/>
    <property type="project" value="UniProtKB-UniPathway"/>
</dbReference>
<dbReference type="PRINTS" id="PR00911">
    <property type="entry name" value="GLHYDRLASE11"/>
</dbReference>
<keyword evidence="6 11" id="KW-0378">Hydrolase</keyword>
<evidence type="ECO:0000256" key="3">
    <source>
        <dbReference type="ARBA" id="ARBA00007792"/>
    </source>
</evidence>
<dbReference type="PROSITE" id="PS00777">
    <property type="entry name" value="GH11_2"/>
    <property type="match status" value="1"/>
</dbReference>
<dbReference type="InterPro" id="IPR033123">
    <property type="entry name" value="GH11_dom"/>
</dbReference>
<dbReference type="EMBL" id="CVQH01014681">
    <property type="protein sequence ID" value="CRK22849.1"/>
    <property type="molecule type" value="Genomic_DNA"/>
</dbReference>
<feature type="non-terminal residue" evidence="13">
    <location>
        <position position="82"/>
    </location>
</feature>
<organism evidence="13 14">
    <name type="scientific">Verticillium longisporum</name>
    <name type="common">Verticillium dahliae var. longisporum</name>
    <dbReference type="NCBI Taxonomy" id="100787"/>
    <lineage>
        <taxon>Eukaryota</taxon>
        <taxon>Fungi</taxon>
        <taxon>Dikarya</taxon>
        <taxon>Ascomycota</taxon>
        <taxon>Pezizomycotina</taxon>
        <taxon>Sordariomycetes</taxon>
        <taxon>Hypocreomycetidae</taxon>
        <taxon>Glomerellales</taxon>
        <taxon>Plectosphaerellaceae</taxon>
        <taxon>Verticillium</taxon>
    </lineage>
</organism>
<dbReference type="InterPro" id="IPR001137">
    <property type="entry name" value="Glyco_hydro_11"/>
</dbReference>